<protein>
    <submittedName>
        <fullName evidence="14">Nucleoside triphosphate hydrolase protein</fullName>
    </submittedName>
</protein>
<dbReference type="SUPFAM" id="SSF52540">
    <property type="entry name" value="P-loop containing nucleoside triphosphate hydrolases"/>
    <property type="match status" value="1"/>
</dbReference>
<dbReference type="PANTHER" id="PTHR47958">
    <property type="entry name" value="ATP-DEPENDENT RNA HELICASE DBP3"/>
    <property type="match status" value="1"/>
</dbReference>
<name>A0A2H3J9V9_WOLCO</name>
<dbReference type="Pfam" id="PF00270">
    <property type="entry name" value="DEAD"/>
    <property type="match status" value="1"/>
</dbReference>
<keyword evidence="9" id="KW-0539">Nucleus</keyword>
<evidence type="ECO:0000313" key="15">
    <source>
        <dbReference type="Proteomes" id="UP000218811"/>
    </source>
</evidence>
<evidence type="ECO:0000256" key="4">
    <source>
        <dbReference type="ARBA" id="ARBA00022552"/>
    </source>
</evidence>
<keyword evidence="15" id="KW-1185">Reference proteome</keyword>
<dbReference type="GO" id="GO:0005524">
    <property type="term" value="F:ATP binding"/>
    <property type="evidence" value="ECO:0007669"/>
    <property type="project" value="UniProtKB-KW"/>
</dbReference>
<dbReference type="AlphaFoldDB" id="A0A2H3J9V9"/>
<evidence type="ECO:0000256" key="2">
    <source>
        <dbReference type="ARBA" id="ARBA00009334"/>
    </source>
</evidence>
<evidence type="ECO:0000256" key="9">
    <source>
        <dbReference type="ARBA" id="ARBA00023242"/>
    </source>
</evidence>
<gene>
    <name evidence="14" type="ORF">WOLCODRAFT_158549</name>
</gene>
<evidence type="ECO:0000256" key="8">
    <source>
        <dbReference type="ARBA" id="ARBA00022840"/>
    </source>
</evidence>
<keyword evidence="3" id="KW-0690">Ribosome biogenesis</keyword>
<dbReference type="InterPro" id="IPR014001">
    <property type="entry name" value="Helicase_ATP-bd"/>
</dbReference>
<evidence type="ECO:0000313" key="14">
    <source>
        <dbReference type="EMBL" id="PCH39020.1"/>
    </source>
</evidence>
<keyword evidence="4" id="KW-0698">rRNA processing</keyword>
<evidence type="ECO:0000256" key="3">
    <source>
        <dbReference type="ARBA" id="ARBA00022517"/>
    </source>
</evidence>
<dbReference type="STRING" id="742152.A0A2H3J9V9"/>
<dbReference type="PROSITE" id="PS00039">
    <property type="entry name" value="DEAD_ATP_HELICASE"/>
    <property type="match status" value="1"/>
</dbReference>
<feature type="region of interest" description="Disordered" evidence="12">
    <location>
        <begin position="445"/>
        <end position="471"/>
    </location>
</feature>
<dbReference type="Proteomes" id="UP000218811">
    <property type="component" value="Unassembled WGS sequence"/>
</dbReference>
<feature type="compositionally biased region" description="Low complexity" evidence="12">
    <location>
        <begin position="61"/>
        <end position="74"/>
    </location>
</feature>
<dbReference type="InterPro" id="IPR011545">
    <property type="entry name" value="DEAD/DEAH_box_helicase_dom"/>
</dbReference>
<dbReference type="InterPro" id="IPR027417">
    <property type="entry name" value="P-loop_NTPase"/>
</dbReference>
<keyword evidence="5 11" id="KW-0547">Nucleotide-binding</keyword>
<keyword evidence="6 11" id="KW-0378">Hydrolase</keyword>
<feature type="compositionally biased region" description="Basic and acidic residues" evidence="12">
    <location>
        <begin position="219"/>
        <end position="232"/>
    </location>
</feature>
<dbReference type="SMART" id="SM00487">
    <property type="entry name" value="DEXDc"/>
    <property type="match status" value="1"/>
</dbReference>
<organism evidence="14 15">
    <name type="scientific">Wolfiporia cocos (strain MD-104)</name>
    <name type="common">Brown rot fungus</name>
    <dbReference type="NCBI Taxonomy" id="742152"/>
    <lineage>
        <taxon>Eukaryota</taxon>
        <taxon>Fungi</taxon>
        <taxon>Dikarya</taxon>
        <taxon>Basidiomycota</taxon>
        <taxon>Agaricomycotina</taxon>
        <taxon>Agaricomycetes</taxon>
        <taxon>Polyporales</taxon>
        <taxon>Phaeolaceae</taxon>
        <taxon>Wolfiporia</taxon>
    </lineage>
</organism>
<keyword evidence="8 11" id="KW-0067">ATP-binding</keyword>
<dbReference type="CDD" id="cd00268">
    <property type="entry name" value="DEADc"/>
    <property type="match status" value="1"/>
</dbReference>
<evidence type="ECO:0000256" key="5">
    <source>
        <dbReference type="ARBA" id="ARBA00022741"/>
    </source>
</evidence>
<evidence type="ECO:0000259" key="13">
    <source>
        <dbReference type="PROSITE" id="PS51192"/>
    </source>
</evidence>
<evidence type="ECO:0000256" key="12">
    <source>
        <dbReference type="SAM" id="MobiDB-lite"/>
    </source>
</evidence>
<feature type="compositionally biased region" description="Basic and acidic residues" evidence="12">
    <location>
        <begin position="21"/>
        <end position="39"/>
    </location>
</feature>
<feature type="compositionally biased region" description="Basic and acidic residues" evidence="12">
    <location>
        <begin position="460"/>
        <end position="471"/>
    </location>
</feature>
<evidence type="ECO:0000256" key="10">
    <source>
        <dbReference type="ARBA" id="ARBA00037449"/>
    </source>
</evidence>
<feature type="region of interest" description="Disordered" evidence="12">
    <location>
        <begin position="1"/>
        <end position="74"/>
    </location>
</feature>
<evidence type="ECO:0000256" key="1">
    <source>
        <dbReference type="ARBA" id="ARBA00004604"/>
    </source>
</evidence>
<dbReference type="GO" id="GO:0004386">
    <property type="term" value="F:helicase activity"/>
    <property type="evidence" value="ECO:0007669"/>
    <property type="project" value="UniProtKB-KW"/>
</dbReference>
<sequence length="500" mass="54756">MRVRPTADESSSGSKRKKRKREQDCVKESSPKKQRKDALAMKPTEISQAEASIPSARKKGTSAAAGTAPTSSSLTQRPIIHAPECVSPVALALSFDQLNVPSKLHPAFEGFKELTPTQASSWPPAIEGRDVVHVARTGSGKTLALCLSALTRLITSPPKDRKRSKGTATVTMLVLAPTHELAVKTHDTLSALGTPHGIANAAPPSGVDEGSRVQTLGREQGREDDADRRRDARADTTIGERWRVVPYLVLDEADRMLDNGMEGDIRSIIGRIWLTLAPLTVNATWSEAIQRVAASFERDAVRVTVRRDVLTANVSVFVNMPLPPVLATSTYNSVVTFRPAELSTTASTTTPSLSIRARKLEGFKWDNSKDLELELPLDEHFYIPNAQSDPLFDAFMVEYNGNAATLWIFQMTVDKNHDGSARGYGLITNVEKIVRGQLHERAKAVSEEAHRVAGQKRRRSAAEGPRKKLKRAQDVKTIYVLVSPDKASEWTMPPGWKGPV</sequence>
<comment type="similarity">
    <text evidence="2">Belongs to the DEAD box helicase family. DDX5/DBP2 subfamily.</text>
</comment>
<keyword evidence="7 11" id="KW-0347">Helicase</keyword>
<accession>A0A2H3J9V9</accession>
<dbReference type="EMBL" id="KB467954">
    <property type="protein sequence ID" value="PCH39020.1"/>
    <property type="molecule type" value="Genomic_DNA"/>
</dbReference>
<dbReference type="InterPro" id="IPR044742">
    <property type="entry name" value="DEAD/DEAH_RhlB"/>
</dbReference>
<dbReference type="PROSITE" id="PS51192">
    <property type="entry name" value="HELICASE_ATP_BIND_1"/>
    <property type="match status" value="1"/>
</dbReference>
<evidence type="ECO:0000256" key="7">
    <source>
        <dbReference type="ARBA" id="ARBA00022806"/>
    </source>
</evidence>
<dbReference type="InterPro" id="IPR000629">
    <property type="entry name" value="RNA-helicase_DEAD-box_CS"/>
</dbReference>
<feature type="domain" description="Helicase ATP-binding" evidence="13">
    <location>
        <begin position="122"/>
        <end position="303"/>
    </location>
</feature>
<feature type="region of interest" description="Disordered" evidence="12">
    <location>
        <begin position="194"/>
        <end position="232"/>
    </location>
</feature>
<evidence type="ECO:0000256" key="11">
    <source>
        <dbReference type="RuleBase" id="RU000492"/>
    </source>
</evidence>
<reference evidence="14 15" key="1">
    <citation type="journal article" date="2012" name="Science">
        <title>The Paleozoic origin of enzymatic lignin decomposition reconstructed from 31 fungal genomes.</title>
        <authorList>
            <person name="Floudas D."/>
            <person name="Binder M."/>
            <person name="Riley R."/>
            <person name="Barry K."/>
            <person name="Blanchette R.A."/>
            <person name="Henrissat B."/>
            <person name="Martinez A.T."/>
            <person name="Otillar R."/>
            <person name="Spatafora J.W."/>
            <person name="Yadav J.S."/>
            <person name="Aerts A."/>
            <person name="Benoit I."/>
            <person name="Boyd A."/>
            <person name="Carlson A."/>
            <person name="Copeland A."/>
            <person name="Coutinho P.M."/>
            <person name="de Vries R.P."/>
            <person name="Ferreira P."/>
            <person name="Findley K."/>
            <person name="Foster B."/>
            <person name="Gaskell J."/>
            <person name="Glotzer D."/>
            <person name="Gorecki P."/>
            <person name="Heitman J."/>
            <person name="Hesse C."/>
            <person name="Hori C."/>
            <person name="Igarashi K."/>
            <person name="Jurgens J.A."/>
            <person name="Kallen N."/>
            <person name="Kersten P."/>
            <person name="Kohler A."/>
            <person name="Kuees U."/>
            <person name="Kumar T.K.A."/>
            <person name="Kuo A."/>
            <person name="LaButti K."/>
            <person name="Larrondo L.F."/>
            <person name="Lindquist E."/>
            <person name="Ling A."/>
            <person name="Lombard V."/>
            <person name="Lucas S."/>
            <person name="Lundell T."/>
            <person name="Martin R."/>
            <person name="McLaughlin D.J."/>
            <person name="Morgenstern I."/>
            <person name="Morin E."/>
            <person name="Murat C."/>
            <person name="Nagy L.G."/>
            <person name="Nolan M."/>
            <person name="Ohm R.A."/>
            <person name="Patyshakuliyeva A."/>
            <person name="Rokas A."/>
            <person name="Ruiz-Duenas F.J."/>
            <person name="Sabat G."/>
            <person name="Salamov A."/>
            <person name="Samejima M."/>
            <person name="Schmutz J."/>
            <person name="Slot J.C."/>
            <person name="St John F."/>
            <person name="Stenlid J."/>
            <person name="Sun H."/>
            <person name="Sun S."/>
            <person name="Syed K."/>
            <person name="Tsang A."/>
            <person name="Wiebenga A."/>
            <person name="Young D."/>
            <person name="Pisabarro A."/>
            <person name="Eastwood D.C."/>
            <person name="Martin F."/>
            <person name="Cullen D."/>
            <person name="Grigoriev I.V."/>
            <person name="Hibbett D.S."/>
        </authorList>
    </citation>
    <scope>NUCLEOTIDE SEQUENCE [LARGE SCALE GENOMIC DNA]</scope>
    <source>
        <strain evidence="14 15">MD-104</strain>
    </source>
</reference>
<comment type="function">
    <text evidence="10">ATP-dependent RNA helicase required for 60S ribosomal subunit synthesis. Involved in efficient pre-rRNA processing, predominantly at site A3, which is necessary for the normal formation of 25S and 5.8S rRNAs.</text>
</comment>
<evidence type="ECO:0000256" key="6">
    <source>
        <dbReference type="ARBA" id="ARBA00022801"/>
    </source>
</evidence>
<dbReference type="GO" id="GO:0016787">
    <property type="term" value="F:hydrolase activity"/>
    <property type="evidence" value="ECO:0007669"/>
    <property type="project" value="UniProtKB-KW"/>
</dbReference>
<comment type="subcellular location">
    <subcellularLocation>
        <location evidence="1">Nucleus</location>
        <location evidence="1">Nucleolus</location>
    </subcellularLocation>
</comment>
<proteinExistence type="inferred from homology"/>
<dbReference type="GO" id="GO:0003676">
    <property type="term" value="F:nucleic acid binding"/>
    <property type="evidence" value="ECO:0007669"/>
    <property type="project" value="InterPro"/>
</dbReference>
<dbReference type="Gene3D" id="3.40.50.300">
    <property type="entry name" value="P-loop containing nucleotide triphosphate hydrolases"/>
    <property type="match status" value="1"/>
</dbReference>